<dbReference type="Pfam" id="PF07537">
    <property type="entry name" value="CamS"/>
    <property type="match status" value="1"/>
</dbReference>
<accession>A0ABU9XMP7</accession>
<keyword evidence="3" id="KW-1185">Reference proteome</keyword>
<dbReference type="Proteomes" id="UP001444625">
    <property type="component" value="Unassembled WGS sequence"/>
</dbReference>
<evidence type="ECO:0000313" key="3">
    <source>
        <dbReference type="Proteomes" id="UP001444625"/>
    </source>
</evidence>
<feature type="signal peptide" evidence="1">
    <location>
        <begin position="1"/>
        <end position="21"/>
    </location>
</feature>
<organism evidence="2 3">
    <name type="scientific">Ornithinibacillus xuwenensis</name>
    <dbReference type="NCBI Taxonomy" id="3144668"/>
    <lineage>
        <taxon>Bacteria</taxon>
        <taxon>Bacillati</taxon>
        <taxon>Bacillota</taxon>
        <taxon>Bacilli</taxon>
        <taxon>Bacillales</taxon>
        <taxon>Bacillaceae</taxon>
        <taxon>Ornithinibacillus</taxon>
    </lineage>
</organism>
<dbReference type="RefSeq" id="WP_345825615.1">
    <property type="nucleotide sequence ID" value="NZ_JBDIML010000004.1"/>
</dbReference>
<sequence length="371" mass="42565">MRKIALSLLSVLLLLASCAPSLDDTEDEVVQNEEEPTGQPSIVPTYKLSDEDYRVILPYRTSESRGVITNQMANRLDIDEMEEGLMRHSKEYYDPNKYYFEEGQYLTAEKVYTWIDELNPVVEDGADEEVYRDNPRYLSHILEQNYLKRNDDNSVELVGLSIGVALKSQYAFQTEIGGPYYYEDIKESVMLEKGKEIAQTILERIRQIEGLQDVPIMLAIYREEARGSAVPGNYVARTYVEKGDMSIDDWEGINEDYILFPSREAEKEYVDDSKIVNTFGGDIAEFFPNYVGYIGEGFYVNEELQKLNIEVPIEFNGKGEVIGFAQYTYGLVKDKFPNNYDIEIKISSSERLEALISRETGEEDPSVHVFD</sequence>
<dbReference type="InterPro" id="IPR011426">
    <property type="entry name" value="CamS"/>
</dbReference>
<protein>
    <submittedName>
        <fullName evidence="2">CamS family sex pheromone protein</fullName>
    </submittedName>
</protein>
<evidence type="ECO:0000313" key="2">
    <source>
        <dbReference type="EMBL" id="MEN2768132.1"/>
    </source>
</evidence>
<dbReference type="CDD" id="cd13440">
    <property type="entry name" value="CamS_repeat_2"/>
    <property type="match status" value="1"/>
</dbReference>
<feature type="chain" id="PRO_5046828113" evidence="1">
    <location>
        <begin position="22"/>
        <end position="371"/>
    </location>
</feature>
<evidence type="ECO:0000256" key="1">
    <source>
        <dbReference type="SAM" id="SignalP"/>
    </source>
</evidence>
<dbReference type="PIRSF" id="PIRSF012509">
    <property type="entry name" value="CamS"/>
    <property type="match status" value="1"/>
</dbReference>
<comment type="caution">
    <text evidence="2">The sequence shown here is derived from an EMBL/GenBank/DDBJ whole genome shotgun (WGS) entry which is preliminary data.</text>
</comment>
<dbReference type="Gene3D" id="3.10.570.10">
    <property type="entry name" value="sex pheromone staph- cam373 precursor domain"/>
    <property type="match status" value="1"/>
</dbReference>
<dbReference type="EMBL" id="JBDIML010000004">
    <property type="protein sequence ID" value="MEN2768132.1"/>
    <property type="molecule type" value="Genomic_DNA"/>
</dbReference>
<gene>
    <name evidence="2" type="ORF">ABC228_13195</name>
</gene>
<proteinExistence type="predicted"/>
<name>A0ABU9XMP7_9BACI</name>
<dbReference type="PROSITE" id="PS51257">
    <property type="entry name" value="PROKAR_LIPOPROTEIN"/>
    <property type="match status" value="1"/>
</dbReference>
<keyword evidence="1" id="KW-0732">Signal</keyword>
<reference evidence="2 3" key="1">
    <citation type="submission" date="2024-05" db="EMBL/GenBank/DDBJ databases">
        <authorList>
            <person name="Haq I."/>
            <person name="Ullah Z."/>
            <person name="Ahmad R."/>
            <person name="Li M."/>
            <person name="Tong Y."/>
        </authorList>
    </citation>
    <scope>NUCLEOTIDE SEQUENCE [LARGE SCALE GENOMIC DNA]</scope>
    <source>
        <strain evidence="2 3">16A2E</strain>
    </source>
</reference>
<dbReference type="CDD" id="cd13441">
    <property type="entry name" value="CamS_repeat_1"/>
    <property type="match status" value="1"/>
</dbReference>